<feature type="compositionally biased region" description="Basic and acidic residues" evidence="2">
    <location>
        <begin position="1"/>
        <end position="11"/>
    </location>
</feature>
<dbReference type="RefSeq" id="WP_330958349.1">
    <property type="nucleotide sequence ID" value="NZ_JAZGJQ010000006.1"/>
</dbReference>
<dbReference type="Pfam" id="PF07228">
    <property type="entry name" value="SpoIIE"/>
    <property type="match status" value="1"/>
</dbReference>
<evidence type="ECO:0000256" key="2">
    <source>
        <dbReference type="SAM" id="MobiDB-lite"/>
    </source>
</evidence>
<dbReference type="Pfam" id="PF00989">
    <property type="entry name" value="PAS"/>
    <property type="match status" value="1"/>
</dbReference>
<feature type="region of interest" description="Disordered" evidence="2">
    <location>
        <begin position="1"/>
        <end position="50"/>
    </location>
</feature>
<dbReference type="InterPro" id="IPR035965">
    <property type="entry name" value="PAS-like_dom_sf"/>
</dbReference>
<organism evidence="5 6">
    <name type="scientific">Olsenella absiana</name>
    <dbReference type="NCBI Taxonomy" id="3115222"/>
    <lineage>
        <taxon>Bacteria</taxon>
        <taxon>Bacillati</taxon>
        <taxon>Actinomycetota</taxon>
        <taxon>Coriobacteriia</taxon>
        <taxon>Coriobacteriales</taxon>
        <taxon>Atopobiaceae</taxon>
        <taxon>Olsenella</taxon>
    </lineage>
</organism>
<reference evidence="5 6" key="1">
    <citation type="submission" date="2024-01" db="EMBL/GenBank/DDBJ databases">
        <title>Description of Olsenella sp. nov., isolated from pig feces.</title>
        <authorList>
            <person name="Chang Y.-H."/>
        </authorList>
    </citation>
    <scope>NUCLEOTIDE SEQUENCE [LARGE SCALE GENOMIC DNA]</scope>
    <source>
        <strain evidence="5 6">YH-ols2223</strain>
    </source>
</reference>
<feature type="domain" description="GAF" evidence="3">
    <location>
        <begin position="211"/>
        <end position="375"/>
    </location>
</feature>
<dbReference type="SUPFAM" id="SSF55781">
    <property type="entry name" value="GAF domain-like"/>
    <property type="match status" value="1"/>
</dbReference>
<dbReference type="Gene3D" id="3.60.40.10">
    <property type="entry name" value="PPM-type phosphatase domain"/>
    <property type="match status" value="1"/>
</dbReference>
<protein>
    <submittedName>
        <fullName evidence="5">SpoIIE family protein phosphatase</fullName>
    </submittedName>
</protein>
<dbReference type="Gene3D" id="3.30.450.40">
    <property type="match status" value="1"/>
</dbReference>
<proteinExistence type="predicted"/>
<dbReference type="Proteomes" id="UP001332931">
    <property type="component" value="Unassembled WGS sequence"/>
</dbReference>
<dbReference type="SMART" id="SM00331">
    <property type="entry name" value="PP2C_SIG"/>
    <property type="match status" value="1"/>
</dbReference>
<dbReference type="PANTHER" id="PTHR43156">
    <property type="entry name" value="STAGE II SPORULATION PROTEIN E-RELATED"/>
    <property type="match status" value="1"/>
</dbReference>
<evidence type="ECO:0000313" key="5">
    <source>
        <dbReference type="EMBL" id="MEE6147580.1"/>
    </source>
</evidence>
<dbReference type="EMBL" id="JAZGJQ010000006">
    <property type="protein sequence ID" value="MEE6147580.1"/>
    <property type="molecule type" value="Genomic_DNA"/>
</dbReference>
<dbReference type="InterPro" id="IPR029016">
    <property type="entry name" value="GAF-like_dom_sf"/>
</dbReference>
<dbReference type="Gene3D" id="3.30.450.20">
    <property type="entry name" value="PAS domain"/>
    <property type="match status" value="1"/>
</dbReference>
<accession>A0ABU7RAK2</accession>
<dbReference type="SMART" id="SM00065">
    <property type="entry name" value="GAF"/>
    <property type="match status" value="1"/>
</dbReference>
<comment type="caution">
    <text evidence="5">The sequence shown here is derived from an EMBL/GenBank/DDBJ whole genome shotgun (WGS) entry which is preliminary data.</text>
</comment>
<sequence>MDAGRDQEGRQDAAGVDGGADALSGPGLVHTDGAHRSPQAGAEGRRRPVESVTGIGRASVSGAFAGLLALTGDAVVAFDGAGVILLANEEARRLFQHTDDFLVGLDVRGLFPPAVGVAPETPFSLASLPFPSDGTSARLVIASLDGTPARVVVRCDRVRAPGDTYLLVAHRDDSEAAVAAEHERLVSELSEANRRLSGTLDIVLGTLDSPDVGTLFERVLDGIDRTMGASGTMVYIAESDGFHLRAMSEGADVGRAAQYLPYAKVSGAAAKRLGQAMRLRVLSASTEDLRRGRLATREVLDEETHETHRVDARLLPPFTSFLVVPVWFGGRVISVIIVGWKAVHPTKREDARLLDAVGQYLSVQLMGAFAAMRAQRKEHLAARSTELRERLMAADTLDEALVASVLADAADELDARFVRVRLGPDGSRGMAVLSDGRRMELAAEAAAQLADPAQDGGEVAPLEASSPLGRALAAWGEDLSQSVVVDVGSAISPRLAFVLARGAGEEPFEDGEVDFLRRLADDVRDLAQGREESARDKRISQALQSGMRNELQEVEGISAQGLYSSATASAFVGGDFYDLVRLPGRRACVIMGDVSGKGVEAASVSAAVKTALGAYAWEGLKPARMVRSLNDFLLGFSRVETFATLFVGLVDLDEATITYCSAGHPPAILMRSRTGEYATLNVQSGVVGAFSDMAYQDGVESIEKGDMLLLYTDGTTEARSPAGDFFGEDGLREAVMREAAAGFEGICDRLLATLDGFTHNSLDDDVAMVALRFDGVGPEA</sequence>
<dbReference type="SUPFAM" id="SSF81606">
    <property type="entry name" value="PP2C-like"/>
    <property type="match status" value="1"/>
</dbReference>
<keyword evidence="1" id="KW-0378">Hydrolase</keyword>
<dbReference type="PANTHER" id="PTHR43156:SF2">
    <property type="entry name" value="STAGE II SPORULATION PROTEIN E"/>
    <property type="match status" value="1"/>
</dbReference>
<dbReference type="InterPro" id="IPR052016">
    <property type="entry name" value="Bact_Sigma-Reg"/>
</dbReference>
<evidence type="ECO:0000313" key="6">
    <source>
        <dbReference type="Proteomes" id="UP001332931"/>
    </source>
</evidence>
<feature type="compositionally biased region" description="Low complexity" evidence="2">
    <location>
        <begin position="12"/>
        <end position="22"/>
    </location>
</feature>
<feature type="domain" description="PPM-type phosphatase" evidence="4">
    <location>
        <begin position="558"/>
        <end position="773"/>
    </location>
</feature>
<dbReference type="InterPro" id="IPR001932">
    <property type="entry name" value="PPM-type_phosphatase-like_dom"/>
</dbReference>
<dbReference type="InterPro" id="IPR003018">
    <property type="entry name" value="GAF"/>
</dbReference>
<dbReference type="Pfam" id="PF01590">
    <property type="entry name" value="GAF"/>
    <property type="match status" value="1"/>
</dbReference>
<gene>
    <name evidence="5" type="ORF">VXJ25_06260</name>
</gene>
<evidence type="ECO:0000259" key="4">
    <source>
        <dbReference type="SMART" id="SM00331"/>
    </source>
</evidence>
<name>A0ABU7RAK2_9ACTN</name>
<dbReference type="InterPro" id="IPR036457">
    <property type="entry name" value="PPM-type-like_dom_sf"/>
</dbReference>
<keyword evidence="6" id="KW-1185">Reference proteome</keyword>
<dbReference type="SUPFAM" id="SSF55785">
    <property type="entry name" value="PYP-like sensor domain (PAS domain)"/>
    <property type="match status" value="1"/>
</dbReference>
<dbReference type="InterPro" id="IPR013767">
    <property type="entry name" value="PAS_fold"/>
</dbReference>
<evidence type="ECO:0000259" key="3">
    <source>
        <dbReference type="SMART" id="SM00065"/>
    </source>
</evidence>
<evidence type="ECO:0000256" key="1">
    <source>
        <dbReference type="ARBA" id="ARBA00022801"/>
    </source>
</evidence>